<dbReference type="GO" id="GO:0032259">
    <property type="term" value="P:methylation"/>
    <property type="evidence" value="ECO:0007669"/>
    <property type="project" value="UniProtKB-KW"/>
</dbReference>
<dbReference type="PANTHER" id="PTHR18895">
    <property type="entry name" value="HEMK METHYLTRANSFERASE"/>
    <property type="match status" value="1"/>
</dbReference>
<dbReference type="EMBL" id="FNZI01000002">
    <property type="protein sequence ID" value="SEJ08885.1"/>
    <property type="molecule type" value="Genomic_DNA"/>
</dbReference>
<dbReference type="InterPro" id="IPR050320">
    <property type="entry name" value="N5-glutamine_MTase"/>
</dbReference>
<dbReference type="NCBIfam" id="TIGR03704">
    <property type="entry name" value="PrmC_rel_meth"/>
    <property type="match status" value="1"/>
</dbReference>
<gene>
    <name evidence="2" type="ORF">SAMN05421637_0734</name>
</gene>
<dbReference type="GO" id="GO:0008168">
    <property type="term" value="F:methyltransferase activity"/>
    <property type="evidence" value="ECO:0007669"/>
    <property type="project" value="UniProtKB-KW"/>
</dbReference>
<evidence type="ECO:0000313" key="2">
    <source>
        <dbReference type="EMBL" id="SEJ08885.1"/>
    </source>
</evidence>
<dbReference type="InterPro" id="IPR022446">
    <property type="entry name" value="MeTrfrase_put"/>
</dbReference>
<dbReference type="eggNOG" id="COG2890">
    <property type="taxonomic scope" value="Bacteria"/>
</dbReference>
<accession>A0A1H6W9A6</accession>
<evidence type="ECO:0000259" key="1">
    <source>
        <dbReference type="Pfam" id="PF05175"/>
    </source>
</evidence>
<dbReference type="AlphaFoldDB" id="A0A1H6W9A6"/>
<dbReference type="RefSeq" id="WP_042216423.1">
    <property type="nucleotide sequence ID" value="NZ_BBLU01000017.1"/>
</dbReference>
<protein>
    <submittedName>
        <fullName evidence="2">Release factor glutamine methyltransferase</fullName>
    </submittedName>
</protein>
<dbReference type="Pfam" id="PF05175">
    <property type="entry name" value="MTS"/>
    <property type="match status" value="1"/>
</dbReference>
<dbReference type="STRING" id="1043493.SAMN05421637_0734"/>
<dbReference type="OrthoDB" id="9800643at2"/>
<dbReference type="Gene3D" id="3.40.50.150">
    <property type="entry name" value="Vaccinia Virus protein VP39"/>
    <property type="match status" value="1"/>
</dbReference>
<reference evidence="3" key="1">
    <citation type="submission" date="2016-10" db="EMBL/GenBank/DDBJ databases">
        <authorList>
            <person name="Varghese N."/>
        </authorList>
    </citation>
    <scope>NUCLEOTIDE SEQUENCE [LARGE SCALE GENOMIC DNA]</scope>
    <source>
        <strain evidence="3">DSM 24868</strain>
    </source>
</reference>
<dbReference type="InterPro" id="IPR029063">
    <property type="entry name" value="SAM-dependent_MTases_sf"/>
</dbReference>
<sequence>MTADDATARLRAAGCVFAEDEAALIADAAGGYPARHEALLERRIAGEPLEIVIGWARFAGLRIPTAPGVFVPRRRTELVARLAIACAPDDATVVDLCCGTGAVAAAIAHARTDARIVAADVDPAAVALAASTLAPLGCVATVSDLDEALGHLAGAVDVIASCPPYVPTAQIPLMPREARDHEPALALDGGPDGAAVQRAVLDAAARLLRPGGVAIVETSEDLATLTLAAAADAALSARLERDAELGAVAVVARL</sequence>
<dbReference type="InterPro" id="IPR007848">
    <property type="entry name" value="Small_mtfrase_dom"/>
</dbReference>
<dbReference type="PANTHER" id="PTHR18895:SF74">
    <property type="entry name" value="MTRF1L RELEASE FACTOR GLUTAMINE METHYLTRANSFERASE"/>
    <property type="match status" value="1"/>
</dbReference>
<keyword evidence="2" id="KW-0489">Methyltransferase</keyword>
<organism evidence="2 3">
    <name type="scientific">Demequina mangrovi</name>
    <dbReference type="NCBI Taxonomy" id="1043493"/>
    <lineage>
        <taxon>Bacteria</taxon>
        <taxon>Bacillati</taxon>
        <taxon>Actinomycetota</taxon>
        <taxon>Actinomycetes</taxon>
        <taxon>Micrococcales</taxon>
        <taxon>Demequinaceae</taxon>
        <taxon>Demequina</taxon>
    </lineage>
</organism>
<dbReference type="SUPFAM" id="SSF53335">
    <property type="entry name" value="S-adenosyl-L-methionine-dependent methyltransferases"/>
    <property type="match status" value="1"/>
</dbReference>
<proteinExistence type="predicted"/>
<name>A0A1H6W9A6_9MICO</name>
<feature type="domain" description="Methyltransferase small" evidence="1">
    <location>
        <begin position="62"/>
        <end position="166"/>
    </location>
</feature>
<keyword evidence="3" id="KW-1185">Reference proteome</keyword>
<dbReference type="Proteomes" id="UP000183315">
    <property type="component" value="Unassembled WGS sequence"/>
</dbReference>
<keyword evidence="2" id="KW-0808">Transferase</keyword>
<evidence type="ECO:0000313" key="3">
    <source>
        <dbReference type="Proteomes" id="UP000183315"/>
    </source>
</evidence>